<dbReference type="SUPFAM" id="SSF54403">
    <property type="entry name" value="Cystatin/monellin"/>
    <property type="match status" value="1"/>
</dbReference>
<dbReference type="InterPro" id="IPR046350">
    <property type="entry name" value="Cystatin_sf"/>
</dbReference>
<dbReference type="Pfam" id="PF16845">
    <property type="entry name" value="SQAPI"/>
    <property type="match status" value="1"/>
</dbReference>
<evidence type="ECO:0000313" key="6">
    <source>
        <dbReference type="Proteomes" id="UP000607653"/>
    </source>
</evidence>
<dbReference type="EMBL" id="DUZY01000004">
    <property type="protein sequence ID" value="DAD37832.1"/>
    <property type="molecule type" value="Genomic_DNA"/>
</dbReference>
<protein>
    <recommendedName>
        <fullName evidence="4">Cystatin domain-containing protein</fullName>
    </recommendedName>
</protein>
<comment type="caution">
    <text evidence="5">The sequence shown here is derived from an EMBL/GenBank/DDBJ whole genome shotgun (WGS) entry which is preliminary data.</text>
</comment>
<name>A0A822YYT2_NELNU</name>
<dbReference type="SMART" id="SM00043">
    <property type="entry name" value="CY"/>
    <property type="match status" value="1"/>
</dbReference>
<dbReference type="CDD" id="cd00042">
    <property type="entry name" value="CY"/>
    <property type="match status" value="1"/>
</dbReference>
<keyword evidence="2" id="KW-0789">Thiol protease inhibitor</keyword>
<accession>A0A822YYT2</accession>
<evidence type="ECO:0000256" key="2">
    <source>
        <dbReference type="ARBA" id="ARBA00022704"/>
    </source>
</evidence>
<evidence type="ECO:0000256" key="3">
    <source>
        <dbReference type="SAM" id="SignalP"/>
    </source>
</evidence>
<feature type="domain" description="Cystatin" evidence="4">
    <location>
        <begin position="31"/>
        <end position="120"/>
    </location>
</feature>
<evidence type="ECO:0000256" key="1">
    <source>
        <dbReference type="ARBA" id="ARBA00022690"/>
    </source>
</evidence>
<dbReference type="PANTHER" id="PTHR47364">
    <property type="entry name" value="CYSTEINE PROTEINASE INHIBITOR 5"/>
    <property type="match status" value="1"/>
</dbReference>
<dbReference type="InterPro" id="IPR000010">
    <property type="entry name" value="Cystatin_dom"/>
</dbReference>
<gene>
    <name evidence="5" type="ORF">HUJ06_008473</name>
</gene>
<keyword evidence="1" id="KW-0646">Protease inhibitor</keyword>
<evidence type="ECO:0000259" key="4">
    <source>
        <dbReference type="SMART" id="SM00043"/>
    </source>
</evidence>
<keyword evidence="3" id="KW-0732">Signal</keyword>
<feature type="chain" id="PRO_5032744018" description="Cystatin domain-containing protein" evidence="3">
    <location>
        <begin position="24"/>
        <end position="120"/>
    </location>
</feature>
<evidence type="ECO:0000313" key="5">
    <source>
        <dbReference type="EMBL" id="DAD37832.1"/>
    </source>
</evidence>
<keyword evidence="6" id="KW-1185">Reference proteome</keyword>
<dbReference type="PANTHER" id="PTHR47364:SF2">
    <property type="entry name" value="CYSTEINE PROTEINASE INHIBITOR 5"/>
    <property type="match status" value="1"/>
</dbReference>
<proteinExistence type="predicted"/>
<reference evidence="5 6" key="1">
    <citation type="journal article" date="2020" name="Mol. Biol. Evol.">
        <title>Distinct Expression and Methylation Patterns for Genes with Different Fates following a Single Whole-Genome Duplication in Flowering Plants.</title>
        <authorList>
            <person name="Shi T."/>
            <person name="Rahmani R.S."/>
            <person name="Gugger P.F."/>
            <person name="Wang M."/>
            <person name="Li H."/>
            <person name="Zhang Y."/>
            <person name="Li Z."/>
            <person name="Wang Q."/>
            <person name="Van de Peer Y."/>
            <person name="Marchal K."/>
            <person name="Chen J."/>
        </authorList>
    </citation>
    <scope>NUCLEOTIDE SEQUENCE [LARGE SCALE GENOMIC DNA]</scope>
    <source>
        <tissue evidence="5">Leaf</tissue>
    </source>
</reference>
<feature type="signal peptide" evidence="3">
    <location>
        <begin position="1"/>
        <end position="23"/>
    </location>
</feature>
<dbReference type="GO" id="GO:0004869">
    <property type="term" value="F:cysteine-type endopeptidase inhibitor activity"/>
    <property type="evidence" value="ECO:0007669"/>
    <property type="project" value="UniProtKB-KW"/>
</dbReference>
<organism evidence="5 6">
    <name type="scientific">Nelumbo nucifera</name>
    <name type="common">Sacred lotus</name>
    <dbReference type="NCBI Taxonomy" id="4432"/>
    <lineage>
        <taxon>Eukaryota</taxon>
        <taxon>Viridiplantae</taxon>
        <taxon>Streptophyta</taxon>
        <taxon>Embryophyta</taxon>
        <taxon>Tracheophyta</taxon>
        <taxon>Spermatophyta</taxon>
        <taxon>Magnoliopsida</taxon>
        <taxon>Proteales</taxon>
        <taxon>Nelumbonaceae</taxon>
        <taxon>Nelumbo</taxon>
    </lineage>
</organism>
<sequence>MKTHFLLLLPLLVSFPVSGGASGHTVDHEPPLLGGWQPIEHVKDPHVQEIAKFAITEHNEEAKTNLKFKRVIRGEEQVVAGMNYRLIVAAKDGKVTNNYEVVVWEKLWESFRKLTSFKPV</sequence>
<dbReference type="Gene3D" id="3.10.450.10">
    <property type="match status" value="1"/>
</dbReference>
<dbReference type="AlphaFoldDB" id="A0A822YYT2"/>
<dbReference type="Proteomes" id="UP000607653">
    <property type="component" value="Unassembled WGS sequence"/>
</dbReference>